<evidence type="ECO:0000256" key="7">
    <source>
        <dbReference type="ARBA" id="ARBA00022801"/>
    </source>
</evidence>
<comment type="catalytic activity">
    <reaction evidence="10">
        <text>adenosine + phosphate = alpha-D-ribose 1-phosphate + adenine</text>
        <dbReference type="Rhea" id="RHEA:27642"/>
        <dbReference type="ChEBI" id="CHEBI:16335"/>
        <dbReference type="ChEBI" id="CHEBI:16708"/>
        <dbReference type="ChEBI" id="CHEBI:43474"/>
        <dbReference type="ChEBI" id="CHEBI:57720"/>
        <dbReference type="EC" id="2.4.2.1"/>
    </reaction>
    <physiologicalReaction direction="left-to-right" evidence="10">
        <dbReference type="Rhea" id="RHEA:27643"/>
    </physiologicalReaction>
</comment>
<dbReference type="Gene3D" id="3.60.140.10">
    <property type="entry name" value="CNF1/YfiH-like putative cysteine hydrolases"/>
    <property type="match status" value="1"/>
</dbReference>
<evidence type="ECO:0000256" key="9">
    <source>
        <dbReference type="ARBA" id="ARBA00047989"/>
    </source>
</evidence>
<evidence type="ECO:0000313" key="13">
    <source>
        <dbReference type="EMBL" id="PTQ57094.1"/>
    </source>
</evidence>
<dbReference type="GO" id="GO:0016787">
    <property type="term" value="F:hydrolase activity"/>
    <property type="evidence" value="ECO:0007669"/>
    <property type="project" value="UniProtKB-KW"/>
</dbReference>
<evidence type="ECO:0000256" key="3">
    <source>
        <dbReference type="ARBA" id="ARBA00003215"/>
    </source>
</evidence>
<dbReference type="Proteomes" id="UP000244338">
    <property type="component" value="Unassembled WGS sequence"/>
</dbReference>
<keyword evidence="7" id="KW-0378">Hydrolase</keyword>
<comment type="cofactor">
    <cofactor evidence="2">
        <name>Zn(2+)</name>
        <dbReference type="ChEBI" id="CHEBI:29105"/>
    </cofactor>
</comment>
<keyword evidence="5" id="KW-0808">Transferase</keyword>
<evidence type="ECO:0000256" key="11">
    <source>
        <dbReference type="ARBA" id="ARBA00049893"/>
    </source>
</evidence>
<dbReference type="EMBL" id="PEBX01000013">
    <property type="protein sequence ID" value="PTQ57094.1"/>
    <property type="molecule type" value="Genomic_DNA"/>
</dbReference>
<comment type="caution">
    <text evidence="13">The sequence shown here is derived from an EMBL/GenBank/DDBJ whole genome shotgun (WGS) entry which is preliminary data.</text>
</comment>
<sequence>METKEDENVIKEPFELSPDGWVYTWRSKEEQYPALRAGITTRHAPTLKFATPHADDASVRMNRMRFASYIGMEADKMTYAEQVHESGVYVIGEGEVGRGHATQDDAIPRTDALVTTRIGVPLIIFVADCAPLFFYEPERKVIALVHAGWRGTAADIIRRVLEVLDACGASRKHLHVAIGPCIQGSSYEIDHPVIDALSKVDPEAVRRATKKTRPGHFLLDLPTFHRILLEKEGIPKAHVESSHYCTYTLANDFYSYRRERSAAGRMAAYMVQMF</sequence>
<comment type="catalytic activity">
    <reaction evidence="9">
        <text>adenosine + H2O + H(+) = inosine + NH4(+)</text>
        <dbReference type="Rhea" id="RHEA:24408"/>
        <dbReference type="ChEBI" id="CHEBI:15377"/>
        <dbReference type="ChEBI" id="CHEBI:15378"/>
        <dbReference type="ChEBI" id="CHEBI:16335"/>
        <dbReference type="ChEBI" id="CHEBI:17596"/>
        <dbReference type="ChEBI" id="CHEBI:28938"/>
        <dbReference type="EC" id="3.5.4.4"/>
    </reaction>
    <physiologicalReaction direction="left-to-right" evidence="9">
        <dbReference type="Rhea" id="RHEA:24409"/>
    </physiologicalReaction>
</comment>
<reference evidence="14" key="1">
    <citation type="journal article" date="2018" name="Sci. Rep.">
        <title>Lignite coal burning seam in the remote Altai Mountains harbors a hydrogen-driven thermophilic microbial community.</title>
        <authorList>
            <person name="Kadnikov V.V."/>
            <person name="Mardanov A.V."/>
            <person name="Ivasenko D.A."/>
            <person name="Antsiferov D.V."/>
            <person name="Beletsky A.V."/>
            <person name="Karnachuk O.V."/>
            <person name="Ravin N.V."/>
        </authorList>
    </citation>
    <scope>NUCLEOTIDE SEQUENCE [LARGE SCALE GENOMIC DNA]</scope>
</reference>
<organism evidence="13 14">
    <name type="scientific">Candidatus Carbonibacillus altaicus</name>
    <dbReference type="NCBI Taxonomy" id="2163959"/>
    <lineage>
        <taxon>Bacteria</taxon>
        <taxon>Bacillati</taxon>
        <taxon>Bacillota</taxon>
        <taxon>Bacilli</taxon>
        <taxon>Bacillales</taxon>
        <taxon>Candidatus Carbonibacillus</taxon>
    </lineage>
</organism>
<dbReference type="SUPFAM" id="SSF64438">
    <property type="entry name" value="CNF1/YfiH-like putative cysteine hydrolases"/>
    <property type="match status" value="1"/>
</dbReference>
<evidence type="ECO:0000313" key="14">
    <source>
        <dbReference type="Proteomes" id="UP000244338"/>
    </source>
</evidence>
<proteinExistence type="inferred from homology"/>
<comment type="function">
    <text evidence="3">Purine nucleoside enzyme that catalyzes the phosphorolysis of adenosine and inosine nucleosides, yielding D-ribose 1-phosphate and the respective free bases, adenine and hypoxanthine. Also catalyzes the phosphorolysis of S-methyl-5'-thioadenosine into adenine and S-methyl-5-thio-alpha-D-ribose 1-phosphate. Also has adenosine deaminase activity.</text>
</comment>
<comment type="similarity">
    <text evidence="4 12">Belongs to the purine nucleoside phosphorylase YfiH/LACC1 family.</text>
</comment>
<dbReference type="PANTHER" id="PTHR30616">
    <property type="entry name" value="UNCHARACTERIZED PROTEIN YFIH"/>
    <property type="match status" value="1"/>
</dbReference>
<dbReference type="Pfam" id="PF02578">
    <property type="entry name" value="Cu-oxidase_4"/>
    <property type="match status" value="1"/>
</dbReference>
<evidence type="ECO:0000256" key="5">
    <source>
        <dbReference type="ARBA" id="ARBA00022679"/>
    </source>
</evidence>
<accession>A0A2R6Y335</accession>
<evidence type="ECO:0000256" key="6">
    <source>
        <dbReference type="ARBA" id="ARBA00022723"/>
    </source>
</evidence>
<dbReference type="NCBIfam" id="TIGR00726">
    <property type="entry name" value="peptidoglycan editing factor PgeF"/>
    <property type="match status" value="1"/>
</dbReference>
<dbReference type="AlphaFoldDB" id="A0A2R6Y335"/>
<evidence type="ECO:0000256" key="4">
    <source>
        <dbReference type="ARBA" id="ARBA00007353"/>
    </source>
</evidence>
<evidence type="ECO:0000256" key="12">
    <source>
        <dbReference type="RuleBase" id="RU361274"/>
    </source>
</evidence>
<evidence type="ECO:0000256" key="8">
    <source>
        <dbReference type="ARBA" id="ARBA00022833"/>
    </source>
</evidence>
<evidence type="ECO:0000256" key="2">
    <source>
        <dbReference type="ARBA" id="ARBA00001947"/>
    </source>
</evidence>
<dbReference type="GO" id="GO:0017061">
    <property type="term" value="F:S-methyl-5-thioadenosine phosphorylase activity"/>
    <property type="evidence" value="ECO:0007669"/>
    <property type="project" value="UniProtKB-EC"/>
</dbReference>
<gene>
    <name evidence="13" type="ORF">BSOLF_2245</name>
</gene>
<evidence type="ECO:0000256" key="10">
    <source>
        <dbReference type="ARBA" id="ARBA00048968"/>
    </source>
</evidence>
<dbReference type="InterPro" id="IPR011324">
    <property type="entry name" value="Cytotoxic_necrot_fac-like_cat"/>
</dbReference>
<name>A0A2R6Y335_9BACL</name>
<dbReference type="GO" id="GO:0005507">
    <property type="term" value="F:copper ion binding"/>
    <property type="evidence" value="ECO:0007669"/>
    <property type="project" value="TreeGrafter"/>
</dbReference>
<dbReference type="PANTHER" id="PTHR30616:SF2">
    <property type="entry name" value="PURINE NUCLEOSIDE PHOSPHORYLASE LACC1"/>
    <property type="match status" value="1"/>
</dbReference>
<evidence type="ECO:0000256" key="1">
    <source>
        <dbReference type="ARBA" id="ARBA00000553"/>
    </source>
</evidence>
<dbReference type="InterPro" id="IPR003730">
    <property type="entry name" value="Cu_polyphenol_OxRdtase"/>
</dbReference>
<protein>
    <recommendedName>
        <fullName evidence="12">Purine nucleoside phosphorylase</fullName>
    </recommendedName>
</protein>
<dbReference type="InterPro" id="IPR038371">
    <property type="entry name" value="Cu_polyphenol_OxRdtase_sf"/>
</dbReference>
<comment type="catalytic activity">
    <reaction evidence="1">
        <text>inosine + phosphate = alpha-D-ribose 1-phosphate + hypoxanthine</text>
        <dbReference type="Rhea" id="RHEA:27646"/>
        <dbReference type="ChEBI" id="CHEBI:17368"/>
        <dbReference type="ChEBI" id="CHEBI:17596"/>
        <dbReference type="ChEBI" id="CHEBI:43474"/>
        <dbReference type="ChEBI" id="CHEBI:57720"/>
        <dbReference type="EC" id="2.4.2.1"/>
    </reaction>
    <physiologicalReaction direction="left-to-right" evidence="1">
        <dbReference type="Rhea" id="RHEA:27647"/>
    </physiologicalReaction>
</comment>
<keyword evidence="8" id="KW-0862">Zinc</keyword>
<keyword evidence="6" id="KW-0479">Metal-binding</keyword>
<dbReference type="CDD" id="cd16833">
    <property type="entry name" value="YfiH"/>
    <property type="match status" value="1"/>
</dbReference>
<comment type="catalytic activity">
    <reaction evidence="11">
        <text>S-methyl-5'-thioadenosine + phosphate = 5-(methylsulfanyl)-alpha-D-ribose 1-phosphate + adenine</text>
        <dbReference type="Rhea" id="RHEA:11852"/>
        <dbReference type="ChEBI" id="CHEBI:16708"/>
        <dbReference type="ChEBI" id="CHEBI:17509"/>
        <dbReference type="ChEBI" id="CHEBI:43474"/>
        <dbReference type="ChEBI" id="CHEBI:58533"/>
        <dbReference type="EC" id="2.4.2.28"/>
    </reaction>
    <physiologicalReaction direction="left-to-right" evidence="11">
        <dbReference type="Rhea" id="RHEA:11853"/>
    </physiologicalReaction>
</comment>